<protein>
    <recommendedName>
        <fullName evidence="3">DUF5678 domain-containing protein</fullName>
    </recommendedName>
</protein>
<keyword evidence="2" id="KW-1185">Reference proteome</keyword>
<name>W4LR57_9BACT</name>
<evidence type="ECO:0008006" key="3">
    <source>
        <dbReference type="Google" id="ProtNLM"/>
    </source>
</evidence>
<reference evidence="1 2" key="1">
    <citation type="journal article" date="2014" name="Nature">
        <title>An environmental bacterial taxon with a large and distinct metabolic repertoire.</title>
        <authorList>
            <person name="Wilson M.C."/>
            <person name="Mori T."/>
            <person name="Ruckert C."/>
            <person name="Uria A.R."/>
            <person name="Helf M.J."/>
            <person name="Takada K."/>
            <person name="Gernert C."/>
            <person name="Steffens U.A."/>
            <person name="Heycke N."/>
            <person name="Schmitt S."/>
            <person name="Rinke C."/>
            <person name="Helfrich E.J."/>
            <person name="Brachmann A.O."/>
            <person name="Gurgui C."/>
            <person name="Wakimoto T."/>
            <person name="Kracht M."/>
            <person name="Crusemann M."/>
            <person name="Hentschel U."/>
            <person name="Abe I."/>
            <person name="Matsunaga S."/>
            <person name="Kalinowski J."/>
            <person name="Takeyama H."/>
            <person name="Piel J."/>
        </authorList>
    </citation>
    <scope>NUCLEOTIDE SEQUENCE [LARGE SCALE GENOMIC DNA]</scope>
    <source>
        <strain evidence="2">TSY2</strain>
    </source>
</reference>
<organism evidence="1 2">
    <name type="scientific">Candidatus Entotheonella gemina</name>
    <dbReference type="NCBI Taxonomy" id="1429439"/>
    <lineage>
        <taxon>Bacteria</taxon>
        <taxon>Pseudomonadati</taxon>
        <taxon>Nitrospinota/Tectimicrobiota group</taxon>
        <taxon>Candidatus Tectimicrobiota</taxon>
        <taxon>Candidatus Entotheonellia</taxon>
        <taxon>Candidatus Entotheonellales</taxon>
        <taxon>Candidatus Entotheonellaceae</taxon>
        <taxon>Candidatus Entotheonella</taxon>
    </lineage>
</organism>
<evidence type="ECO:0000313" key="1">
    <source>
        <dbReference type="EMBL" id="ETX00226.1"/>
    </source>
</evidence>
<dbReference type="EMBL" id="AZHX01001753">
    <property type="protein sequence ID" value="ETX00226.1"/>
    <property type="molecule type" value="Genomic_DNA"/>
</dbReference>
<proteinExistence type="predicted"/>
<evidence type="ECO:0000313" key="2">
    <source>
        <dbReference type="Proteomes" id="UP000019140"/>
    </source>
</evidence>
<dbReference type="AlphaFoldDB" id="W4LR57"/>
<sequence>MPAMIDPDSLATQGETLYMQRIKAIVEPAHIGKYLAIEVESGDYFLGSTLVEAAIKARTAYPERHFYFIKIGSPVVRRLGS</sequence>
<dbReference type="HOGENOM" id="CLU_2567481_0_0_7"/>
<dbReference type="Proteomes" id="UP000019140">
    <property type="component" value="Unassembled WGS sequence"/>
</dbReference>
<accession>W4LR57</accession>
<comment type="caution">
    <text evidence="1">The sequence shown here is derived from an EMBL/GenBank/DDBJ whole genome shotgun (WGS) entry which is preliminary data.</text>
</comment>
<gene>
    <name evidence="1" type="ORF">ETSY2_39490</name>
</gene>